<reference evidence="1" key="1">
    <citation type="submission" date="2023-04" db="EMBL/GenBank/DDBJ databases">
        <authorList>
            <person name="Vijverberg K."/>
            <person name="Xiong W."/>
            <person name="Schranz E."/>
        </authorList>
    </citation>
    <scope>NUCLEOTIDE SEQUENCE</scope>
</reference>
<accession>A0AA35Y643</accession>
<dbReference type="EMBL" id="OX465086">
    <property type="protein sequence ID" value="CAI9262157.1"/>
    <property type="molecule type" value="Genomic_DNA"/>
</dbReference>
<dbReference type="AlphaFoldDB" id="A0AA35Y643"/>
<evidence type="ECO:0000313" key="1">
    <source>
        <dbReference type="EMBL" id="CAI9262157.1"/>
    </source>
</evidence>
<keyword evidence="2" id="KW-1185">Reference proteome</keyword>
<dbReference type="Proteomes" id="UP001177003">
    <property type="component" value="Chromosome 0"/>
</dbReference>
<gene>
    <name evidence="1" type="ORF">LSALG_LOCUS2910</name>
</gene>
<organism evidence="1 2">
    <name type="scientific">Lactuca saligna</name>
    <name type="common">Willowleaf lettuce</name>
    <dbReference type="NCBI Taxonomy" id="75948"/>
    <lineage>
        <taxon>Eukaryota</taxon>
        <taxon>Viridiplantae</taxon>
        <taxon>Streptophyta</taxon>
        <taxon>Embryophyta</taxon>
        <taxon>Tracheophyta</taxon>
        <taxon>Spermatophyta</taxon>
        <taxon>Magnoliopsida</taxon>
        <taxon>eudicotyledons</taxon>
        <taxon>Gunneridae</taxon>
        <taxon>Pentapetalae</taxon>
        <taxon>asterids</taxon>
        <taxon>campanulids</taxon>
        <taxon>Asterales</taxon>
        <taxon>Asteraceae</taxon>
        <taxon>Cichorioideae</taxon>
        <taxon>Cichorieae</taxon>
        <taxon>Lactucinae</taxon>
        <taxon>Lactuca</taxon>
    </lineage>
</organism>
<sequence>MDVEIAAVLLRKPSVEPKETTNDVIKMKFGRIQKDNWTVAFQQSDREGKKVQKCLFSLPNKHLYSTSCLNYVLGITKQCKANDATDKKCLANMIKWYIIVRNTLIGSMPKRFKV</sequence>
<protein>
    <submittedName>
        <fullName evidence="1">Uncharacterized protein</fullName>
    </submittedName>
</protein>
<evidence type="ECO:0000313" key="2">
    <source>
        <dbReference type="Proteomes" id="UP001177003"/>
    </source>
</evidence>
<proteinExistence type="predicted"/>
<name>A0AA35Y643_LACSI</name>